<dbReference type="OrthoDB" id="583309at2"/>
<reference evidence="1 2" key="1">
    <citation type="journal article" date="2012" name="J. Bacteriol.">
        <title>Complete Genome Sequence of Flavobacterium indicum GPSTA100-9T, Isolated from Warm Spring Water.</title>
        <authorList>
            <person name="Barbier P."/>
            <person name="Houel A."/>
            <person name="Loux V."/>
            <person name="Poulain J."/>
            <person name="Bernardet J.F."/>
            <person name="Touchon M."/>
            <person name="Duchaud E."/>
        </authorList>
    </citation>
    <scope>NUCLEOTIDE SEQUENCE [LARGE SCALE GENOMIC DNA]</scope>
    <source>
        <strain evidence="2">DSM 17447 / CIP 109464 / GPTSA100-9</strain>
    </source>
</reference>
<dbReference type="EMBL" id="HE774682">
    <property type="protein sequence ID" value="CCG54066.1"/>
    <property type="molecule type" value="Genomic_DNA"/>
</dbReference>
<evidence type="ECO:0000313" key="2">
    <source>
        <dbReference type="Proteomes" id="UP000007599"/>
    </source>
</evidence>
<dbReference type="KEGG" id="fin:KQS_10700"/>
<evidence type="ECO:0008006" key="3">
    <source>
        <dbReference type="Google" id="ProtNLM"/>
    </source>
</evidence>
<sequence>MILIYSKDVDDFINNVIDFLNVKFIRINESNLVQVEQISFENTSENFRVKTDYCDEINFQDINAIWFNGGGIRGVGSLYERKCFEVLFDSYLLQKRVYKLGSRYSDFKINRLDVMLEAKKQGLKIPETLIVDSKAKLSEFYNSFKDKNGIICKRILDDFFYEDENYEYNFNLTFEITEEILNKLPDNFALSFFQERIISEFEIRVINIDGELFSASIHDYNNYVDCRSGFRDMKNLRIIPFKLPNTIKHKLLKLFDFFNLNYGSIDLLFSAGEFYFLELNPTGQISFINNKCNYYLEKIIAKKLELKYEASS</sequence>
<dbReference type="RefSeq" id="WP_014389184.1">
    <property type="nucleotide sequence ID" value="NC_017025.1"/>
</dbReference>
<dbReference type="PATRIC" id="fig|1094466.5.peg.2102"/>
<gene>
    <name evidence="1" type="ordered locus">KQS_10700</name>
</gene>
<organism evidence="1 2">
    <name type="scientific">Flavobacterium indicum (strain DSM 17447 / CIP 109464 / GPTSA100-9)</name>
    <dbReference type="NCBI Taxonomy" id="1094466"/>
    <lineage>
        <taxon>Bacteria</taxon>
        <taxon>Pseudomonadati</taxon>
        <taxon>Bacteroidota</taxon>
        <taxon>Flavobacteriia</taxon>
        <taxon>Flavobacteriales</taxon>
        <taxon>Flavobacteriaceae</taxon>
        <taxon>Flavobacterium</taxon>
    </lineage>
</organism>
<dbReference type="Gene3D" id="3.30.470.20">
    <property type="entry name" value="ATP-grasp fold, B domain"/>
    <property type="match status" value="1"/>
</dbReference>
<dbReference type="AlphaFoldDB" id="H8XVV2"/>
<name>H8XVV2_FLAIG</name>
<protein>
    <recommendedName>
        <fullName evidence="3">ATP-grasp domain-containing protein</fullName>
    </recommendedName>
</protein>
<evidence type="ECO:0000313" key="1">
    <source>
        <dbReference type="EMBL" id="CCG54066.1"/>
    </source>
</evidence>
<dbReference type="STRING" id="1094466.KQS_10700"/>
<accession>H8XVV2</accession>
<dbReference type="eggNOG" id="COG0189">
    <property type="taxonomic scope" value="Bacteria"/>
</dbReference>
<proteinExistence type="predicted"/>
<reference evidence="2" key="2">
    <citation type="submission" date="2012-03" db="EMBL/GenBank/DDBJ databases">
        <title>Complete genome sequence of Flavobacterium indicum GPTSA100-9T, isolated from warm spring water.</title>
        <authorList>
            <person name="Barbier P."/>
            <person name="Houel A."/>
            <person name="Loux V."/>
            <person name="Poulain J."/>
            <person name="Bernardet J.-F."/>
            <person name="Touchon M."/>
            <person name="Duchaud E."/>
        </authorList>
    </citation>
    <scope>NUCLEOTIDE SEQUENCE [LARGE SCALE GENOMIC DNA]</scope>
    <source>
        <strain evidence="2">DSM 17447 / CIP 109464 / GPTSA100-9</strain>
    </source>
</reference>
<keyword evidence="2" id="KW-1185">Reference proteome</keyword>
<dbReference type="SUPFAM" id="SSF56059">
    <property type="entry name" value="Glutathione synthetase ATP-binding domain-like"/>
    <property type="match status" value="1"/>
</dbReference>
<dbReference type="HOGENOM" id="CLU_055286_0_0_10"/>
<dbReference type="Proteomes" id="UP000007599">
    <property type="component" value="Chromosome I"/>
</dbReference>